<gene>
    <name evidence="2" type="ORF">PHYBOEH_007002</name>
</gene>
<dbReference type="Proteomes" id="UP000693981">
    <property type="component" value="Unassembled WGS sequence"/>
</dbReference>
<feature type="compositionally biased region" description="Low complexity" evidence="1">
    <location>
        <begin position="1"/>
        <end position="25"/>
    </location>
</feature>
<name>A0A8T1X2Z1_9STRA</name>
<reference evidence="2" key="1">
    <citation type="submission" date="2021-02" db="EMBL/GenBank/DDBJ databases">
        <authorList>
            <person name="Palmer J.M."/>
        </authorList>
    </citation>
    <scope>NUCLEOTIDE SEQUENCE</scope>
    <source>
        <strain evidence="2">SCRP23</strain>
    </source>
</reference>
<dbReference type="EMBL" id="JAGDFL010000038">
    <property type="protein sequence ID" value="KAG7400096.1"/>
    <property type="molecule type" value="Genomic_DNA"/>
</dbReference>
<keyword evidence="3" id="KW-1185">Reference proteome</keyword>
<evidence type="ECO:0000313" key="2">
    <source>
        <dbReference type="EMBL" id="KAG7400096.1"/>
    </source>
</evidence>
<dbReference type="OrthoDB" id="127096at2759"/>
<evidence type="ECO:0000256" key="1">
    <source>
        <dbReference type="SAM" id="MobiDB-lite"/>
    </source>
</evidence>
<feature type="region of interest" description="Disordered" evidence="1">
    <location>
        <begin position="1"/>
        <end position="40"/>
    </location>
</feature>
<accession>A0A8T1X2Z1</accession>
<dbReference type="AlphaFoldDB" id="A0A8T1X2Z1"/>
<evidence type="ECO:0000313" key="3">
    <source>
        <dbReference type="Proteomes" id="UP000693981"/>
    </source>
</evidence>
<comment type="caution">
    <text evidence="2">The sequence shown here is derived from an EMBL/GenBank/DDBJ whole genome shotgun (WGS) entry which is preliminary data.</text>
</comment>
<proteinExistence type="predicted"/>
<protein>
    <submittedName>
        <fullName evidence="2">Uncharacterized protein</fullName>
    </submittedName>
</protein>
<organism evidence="2 3">
    <name type="scientific">Phytophthora boehmeriae</name>
    <dbReference type="NCBI Taxonomy" id="109152"/>
    <lineage>
        <taxon>Eukaryota</taxon>
        <taxon>Sar</taxon>
        <taxon>Stramenopiles</taxon>
        <taxon>Oomycota</taxon>
        <taxon>Peronosporomycetes</taxon>
        <taxon>Peronosporales</taxon>
        <taxon>Peronosporaceae</taxon>
        <taxon>Phytophthora</taxon>
    </lineage>
</organism>
<sequence length="206" mass="23484">MRSMLLRFRRSLPSPSSSNPAMSSPIDPSDSAHSRGSLFRRSSAKAEGLLQRVFVPKAECESPNRGRKRDRLRDYLTRRRINAAKGETPYLWPVDVPRDQDDEVRSSDETEEGDEMYVVDYFSDSDSDEESLVDDKDNYVEPPVVIPEMYRRQDRLGGITVAGARVLFTYAGFKRRQMLSTKLKGVPELDEVHCGQQWGCTVIEAF</sequence>